<dbReference type="PANTHER" id="PTHR43329">
    <property type="entry name" value="EPOXIDE HYDROLASE"/>
    <property type="match status" value="1"/>
</dbReference>
<dbReference type="GeneID" id="89978828"/>
<dbReference type="AlphaFoldDB" id="A0AAV9MVC8"/>
<evidence type="ECO:0000256" key="2">
    <source>
        <dbReference type="ARBA" id="ARBA00038334"/>
    </source>
</evidence>
<dbReference type="Gene3D" id="3.40.50.1820">
    <property type="entry name" value="alpha/beta hydrolase"/>
    <property type="match status" value="1"/>
</dbReference>
<sequence length="347" mass="40288">MFSGKIKPYNDPRVSQQSANLNGHVYGYLYAKSSPSTSYKGTIILIHGFPDLSLGWRNQIPYLCDLGLDVIAIDCMGYGRTDSPRFTIKDYTFKRISDDIAELCRQQNLDQIILGGHDWGGAIVYRIALYFPSLITAIFAVGTPYTPPTPEYNTLNQIIQRIPNYKYQIQFSSGELEHEIRSKHDIRQFFNNIHGATTPEGKRAFNVCTRVDFDKQRRLRENEVFDADEFSYYVDEYARHGINGPLNWYRSRELNFEDEWQYFFEEGRRSSQDVMQELEFEQEVLFIVATNDEVLRPGVAEEMVQIIPKLTTRMVNAGHWALWEKPNQCNDLIGEWLQSKVFKTPAQ</sequence>
<dbReference type="InterPro" id="IPR000639">
    <property type="entry name" value="Epox_hydrolase-like"/>
</dbReference>
<dbReference type="InterPro" id="IPR029058">
    <property type="entry name" value="AB_hydrolase_fold"/>
</dbReference>
<proteinExistence type="inferred from homology"/>
<comment type="similarity">
    <text evidence="2">Belongs to the AB hydrolase superfamily. Epoxide hydrolase family.</text>
</comment>
<protein>
    <recommendedName>
        <fullName evidence="3">AB hydrolase-1 domain-containing protein</fullName>
    </recommendedName>
</protein>
<accession>A0AAV9MVC8</accession>
<feature type="domain" description="AB hydrolase-1" evidence="3">
    <location>
        <begin position="42"/>
        <end position="326"/>
    </location>
</feature>
<dbReference type="RefSeq" id="XP_064700206.1">
    <property type="nucleotide sequence ID" value="XM_064854207.1"/>
</dbReference>
<dbReference type="Proteomes" id="UP001358417">
    <property type="component" value="Unassembled WGS sequence"/>
</dbReference>
<evidence type="ECO:0000313" key="5">
    <source>
        <dbReference type="Proteomes" id="UP001358417"/>
    </source>
</evidence>
<dbReference type="EMBL" id="JAVRRD010000047">
    <property type="protein sequence ID" value="KAK5044548.1"/>
    <property type="molecule type" value="Genomic_DNA"/>
</dbReference>
<dbReference type="InterPro" id="IPR000073">
    <property type="entry name" value="AB_hydrolase_1"/>
</dbReference>
<evidence type="ECO:0000256" key="1">
    <source>
        <dbReference type="ARBA" id="ARBA00022801"/>
    </source>
</evidence>
<dbReference type="GO" id="GO:0016787">
    <property type="term" value="F:hydrolase activity"/>
    <property type="evidence" value="ECO:0007669"/>
    <property type="project" value="UniProtKB-KW"/>
</dbReference>
<dbReference type="SUPFAM" id="SSF53474">
    <property type="entry name" value="alpha/beta-Hydrolases"/>
    <property type="match status" value="1"/>
</dbReference>
<evidence type="ECO:0000259" key="3">
    <source>
        <dbReference type="Pfam" id="PF00561"/>
    </source>
</evidence>
<dbReference type="PRINTS" id="PR00412">
    <property type="entry name" value="EPOXHYDRLASE"/>
</dbReference>
<evidence type="ECO:0000313" key="4">
    <source>
        <dbReference type="EMBL" id="KAK5044548.1"/>
    </source>
</evidence>
<name>A0AAV9MVC8_9EURO</name>
<dbReference type="Pfam" id="PF00561">
    <property type="entry name" value="Abhydrolase_1"/>
    <property type="match status" value="1"/>
</dbReference>
<comment type="caution">
    <text evidence="4">The sequence shown here is derived from an EMBL/GenBank/DDBJ whole genome shotgun (WGS) entry which is preliminary data.</text>
</comment>
<gene>
    <name evidence="4" type="ORF">LTR84_010672</name>
</gene>
<keyword evidence="1" id="KW-0378">Hydrolase</keyword>
<keyword evidence="5" id="KW-1185">Reference proteome</keyword>
<reference evidence="4 5" key="1">
    <citation type="submission" date="2023-08" db="EMBL/GenBank/DDBJ databases">
        <title>Black Yeasts Isolated from many extreme environments.</title>
        <authorList>
            <person name="Coleine C."/>
            <person name="Stajich J.E."/>
            <person name="Selbmann L."/>
        </authorList>
    </citation>
    <scope>NUCLEOTIDE SEQUENCE [LARGE SCALE GENOMIC DNA]</scope>
    <source>
        <strain evidence="4 5">CCFEE 5792</strain>
    </source>
</reference>
<organism evidence="4 5">
    <name type="scientific">Exophiala bonariae</name>
    <dbReference type="NCBI Taxonomy" id="1690606"/>
    <lineage>
        <taxon>Eukaryota</taxon>
        <taxon>Fungi</taxon>
        <taxon>Dikarya</taxon>
        <taxon>Ascomycota</taxon>
        <taxon>Pezizomycotina</taxon>
        <taxon>Eurotiomycetes</taxon>
        <taxon>Chaetothyriomycetidae</taxon>
        <taxon>Chaetothyriales</taxon>
        <taxon>Herpotrichiellaceae</taxon>
        <taxon>Exophiala</taxon>
    </lineage>
</organism>